<keyword evidence="5" id="KW-0496">Mitochondrion</keyword>
<dbReference type="SMART" id="SM00733">
    <property type="entry name" value="Mterf"/>
    <property type="match status" value="6"/>
</dbReference>
<dbReference type="Proteomes" id="UP000801492">
    <property type="component" value="Unassembled WGS sequence"/>
</dbReference>
<dbReference type="GO" id="GO:0006390">
    <property type="term" value="P:mitochondrial transcription"/>
    <property type="evidence" value="ECO:0007669"/>
    <property type="project" value="TreeGrafter"/>
</dbReference>
<comment type="caution">
    <text evidence="8">The sequence shown here is derived from an EMBL/GenBank/DDBJ whole genome shotgun (WGS) entry which is preliminary data.</text>
</comment>
<comment type="similarity">
    <text evidence="2">Belongs to the mTERF family.</text>
</comment>
<evidence type="ECO:0000256" key="4">
    <source>
        <dbReference type="ARBA" id="ARBA00023015"/>
    </source>
</evidence>
<evidence type="ECO:0000256" key="1">
    <source>
        <dbReference type="ARBA" id="ARBA00004173"/>
    </source>
</evidence>
<dbReference type="FunFam" id="1.25.70.10:FF:000002">
    <property type="entry name" value="transcription termination factor 3, mitochondrial"/>
    <property type="match status" value="1"/>
</dbReference>
<accession>A0A8K0D635</accession>
<evidence type="ECO:0000256" key="5">
    <source>
        <dbReference type="ARBA" id="ARBA00023128"/>
    </source>
</evidence>
<evidence type="ECO:0000313" key="9">
    <source>
        <dbReference type="Proteomes" id="UP000801492"/>
    </source>
</evidence>
<protein>
    <recommendedName>
        <fullName evidence="7">Transcription termination factor 3, mitochondrial</fullName>
    </recommendedName>
</protein>
<sequence>MLRRYCANSLLILRRLSHTQTEITVKPSIEPSQYQVIDTSDLPEDDYIDVKFEQKSVLEDCNEDISHIAPYLQPSFNFAAYVNKSETLQQLVKLGVDLHKLEKKVKVPPYILKLDFEKDIKNHVIFLSDLGVANEELGNFISKNPFIFQEDLDNLQVRVNYLKSKKFSDPMVTRIVSCNPFWLIFSTQRIDRRLGFFQKHFFLTGDEVRQLTVQQPRIITYNIRHIKLNDFAIREEMGFSAEETKSILLKKPYVFMKGRDHILKTFEFIHKNMNMPLERIAEFPEVLTCREFKIKQRYTFLEKLGRIQFNPRKPNYVSLLSLVSGSDAEFCDKVAKSSVQAYNTFLKTL</sequence>
<dbReference type="PANTHER" id="PTHR13068:SF112">
    <property type="entry name" value="TRANSCRIPTION TERMINATION FACTOR 3, MITOCHONDRIAL"/>
    <property type="match status" value="1"/>
</dbReference>
<name>A0A8K0D635_IGNLU</name>
<evidence type="ECO:0000256" key="2">
    <source>
        <dbReference type="ARBA" id="ARBA00007692"/>
    </source>
</evidence>
<dbReference type="Pfam" id="PF02536">
    <property type="entry name" value="mTERF"/>
    <property type="match status" value="1"/>
</dbReference>
<dbReference type="AlphaFoldDB" id="A0A8K0D635"/>
<dbReference type="GO" id="GO:0003676">
    <property type="term" value="F:nucleic acid binding"/>
    <property type="evidence" value="ECO:0007669"/>
    <property type="project" value="InterPro"/>
</dbReference>
<keyword evidence="9" id="KW-1185">Reference proteome</keyword>
<dbReference type="OrthoDB" id="637682at2759"/>
<dbReference type="GO" id="GO:0005739">
    <property type="term" value="C:mitochondrion"/>
    <property type="evidence" value="ECO:0007669"/>
    <property type="project" value="UniProtKB-SubCell"/>
</dbReference>
<keyword evidence="3" id="KW-0809">Transit peptide</keyword>
<comment type="subcellular location">
    <subcellularLocation>
        <location evidence="1">Mitochondrion</location>
    </subcellularLocation>
</comment>
<proteinExistence type="inferred from homology"/>
<keyword evidence="6" id="KW-0804">Transcription</keyword>
<dbReference type="GO" id="GO:0006355">
    <property type="term" value="P:regulation of DNA-templated transcription"/>
    <property type="evidence" value="ECO:0007669"/>
    <property type="project" value="UniProtKB-ARBA"/>
</dbReference>
<dbReference type="EMBL" id="VTPC01002522">
    <property type="protein sequence ID" value="KAF2899919.1"/>
    <property type="molecule type" value="Genomic_DNA"/>
</dbReference>
<keyword evidence="4" id="KW-0805">Transcription regulation</keyword>
<gene>
    <name evidence="8" type="ORF">ILUMI_06258</name>
</gene>
<dbReference type="Gene3D" id="1.25.70.10">
    <property type="entry name" value="Transcription termination factor 3, mitochondrial"/>
    <property type="match status" value="1"/>
</dbReference>
<evidence type="ECO:0000256" key="6">
    <source>
        <dbReference type="ARBA" id="ARBA00023163"/>
    </source>
</evidence>
<organism evidence="8 9">
    <name type="scientific">Ignelater luminosus</name>
    <name type="common">Cucubano</name>
    <name type="synonym">Pyrophorus luminosus</name>
    <dbReference type="NCBI Taxonomy" id="2038154"/>
    <lineage>
        <taxon>Eukaryota</taxon>
        <taxon>Metazoa</taxon>
        <taxon>Ecdysozoa</taxon>
        <taxon>Arthropoda</taxon>
        <taxon>Hexapoda</taxon>
        <taxon>Insecta</taxon>
        <taxon>Pterygota</taxon>
        <taxon>Neoptera</taxon>
        <taxon>Endopterygota</taxon>
        <taxon>Coleoptera</taxon>
        <taxon>Polyphaga</taxon>
        <taxon>Elateriformia</taxon>
        <taxon>Elateroidea</taxon>
        <taxon>Elateridae</taxon>
        <taxon>Agrypninae</taxon>
        <taxon>Pyrophorini</taxon>
        <taxon>Ignelater</taxon>
    </lineage>
</organism>
<evidence type="ECO:0000256" key="3">
    <source>
        <dbReference type="ARBA" id="ARBA00022946"/>
    </source>
</evidence>
<evidence type="ECO:0000313" key="8">
    <source>
        <dbReference type="EMBL" id="KAF2899919.1"/>
    </source>
</evidence>
<reference evidence="8" key="1">
    <citation type="submission" date="2019-08" db="EMBL/GenBank/DDBJ databases">
        <title>The genome of the North American firefly Photinus pyralis.</title>
        <authorList>
            <consortium name="Photinus pyralis genome working group"/>
            <person name="Fallon T.R."/>
            <person name="Sander Lower S.E."/>
            <person name="Weng J.-K."/>
        </authorList>
    </citation>
    <scope>NUCLEOTIDE SEQUENCE</scope>
    <source>
        <strain evidence="8">TRF0915ILg1</strain>
        <tissue evidence="8">Whole body</tissue>
    </source>
</reference>
<dbReference type="InterPro" id="IPR003690">
    <property type="entry name" value="MTERF"/>
</dbReference>
<dbReference type="InterPro" id="IPR038538">
    <property type="entry name" value="MTERF_sf"/>
</dbReference>
<evidence type="ECO:0000256" key="7">
    <source>
        <dbReference type="ARBA" id="ARBA00071275"/>
    </source>
</evidence>
<dbReference type="GO" id="GO:0061668">
    <property type="term" value="P:mitochondrial ribosome assembly"/>
    <property type="evidence" value="ECO:0007669"/>
    <property type="project" value="TreeGrafter"/>
</dbReference>
<dbReference type="PANTHER" id="PTHR13068">
    <property type="entry name" value="CGI-12 PROTEIN-RELATED"/>
    <property type="match status" value="1"/>
</dbReference>